<dbReference type="AlphaFoldDB" id="A0A7J7IYI9"/>
<keyword evidence="2 3" id="KW-0238">DNA-binding</keyword>
<gene>
    <name evidence="6" type="ORF">EB796_022751</name>
</gene>
<dbReference type="FunFam" id="1.10.10.10:FF:001336">
    <property type="entry name" value="Epithelium specific ets factor 3, ese3, putative"/>
    <property type="match status" value="1"/>
</dbReference>
<feature type="domain" description="ETS" evidence="5">
    <location>
        <begin position="143"/>
        <end position="225"/>
    </location>
</feature>
<dbReference type="EMBL" id="VXIV02003268">
    <property type="protein sequence ID" value="KAF6018930.1"/>
    <property type="molecule type" value="Genomic_DNA"/>
</dbReference>
<dbReference type="GO" id="GO:0000981">
    <property type="term" value="F:DNA-binding transcription factor activity, RNA polymerase II-specific"/>
    <property type="evidence" value="ECO:0007669"/>
    <property type="project" value="TreeGrafter"/>
</dbReference>
<dbReference type="OrthoDB" id="8196042at2759"/>
<evidence type="ECO:0000259" key="5">
    <source>
        <dbReference type="PROSITE" id="PS50061"/>
    </source>
</evidence>
<dbReference type="SUPFAM" id="SSF46785">
    <property type="entry name" value="Winged helix' DNA-binding domain"/>
    <property type="match status" value="1"/>
</dbReference>
<dbReference type="InterPro" id="IPR000418">
    <property type="entry name" value="Ets_dom"/>
</dbReference>
<dbReference type="Proteomes" id="UP000593567">
    <property type="component" value="Unassembled WGS sequence"/>
</dbReference>
<dbReference type="PANTHER" id="PTHR11849">
    <property type="entry name" value="ETS"/>
    <property type="match status" value="1"/>
</dbReference>
<comment type="subcellular location">
    <subcellularLocation>
        <location evidence="3">Nucleus</location>
    </subcellularLocation>
</comment>
<dbReference type="GO" id="GO:0030154">
    <property type="term" value="P:cell differentiation"/>
    <property type="evidence" value="ECO:0007669"/>
    <property type="project" value="TreeGrafter"/>
</dbReference>
<evidence type="ECO:0000256" key="2">
    <source>
        <dbReference type="ARBA" id="ARBA00023125"/>
    </source>
</evidence>
<dbReference type="Pfam" id="PF00178">
    <property type="entry name" value="Ets"/>
    <property type="match status" value="1"/>
</dbReference>
<keyword evidence="3" id="KW-0539">Nucleus</keyword>
<evidence type="ECO:0000313" key="7">
    <source>
        <dbReference type="Proteomes" id="UP000593567"/>
    </source>
</evidence>
<dbReference type="InterPro" id="IPR036390">
    <property type="entry name" value="WH_DNA-bd_sf"/>
</dbReference>
<evidence type="ECO:0000313" key="6">
    <source>
        <dbReference type="EMBL" id="KAF6018930.1"/>
    </source>
</evidence>
<comment type="similarity">
    <text evidence="1 3">Belongs to the ETS family.</text>
</comment>
<evidence type="ECO:0000256" key="4">
    <source>
        <dbReference type="SAM" id="MobiDB-lite"/>
    </source>
</evidence>
<evidence type="ECO:0000256" key="1">
    <source>
        <dbReference type="ARBA" id="ARBA00005562"/>
    </source>
</evidence>
<dbReference type="PANTHER" id="PTHR11849:SF190">
    <property type="entry name" value="ETS-DOMAIN PROTEIN"/>
    <property type="match status" value="1"/>
</dbReference>
<dbReference type="SMART" id="SM00413">
    <property type="entry name" value="ETS"/>
    <property type="match status" value="1"/>
</dbReference>
<dbReference type="InterPro" id="IPR046328">
    <property type="entry name" value="ETS_fam"/>
</dbReference>
<feature type="region of interest" description="Disordered" evidence="4">
    <location>
        <begin position="80"/>
        <end position="136"/>
    </location>
</feature>
<organism evidence="6 7">
    <name type="scientific">Bugula neritina</name>
    <name type="common">Brown bryozoan</name>
    <name type="synonym">Sertularia neritina</name>
    <dbReference type="NCBI Taxonomy" id="10212"/>
    <lineage>
        <taxon>Eukaryota</taxon>
        <taxon>Metazoa</taxon>
        <taxon>Spiralia</taxon>
        <taxon>Lophotrochozoa</taxon>
        <taxon>Bryozoa</taxon>
        <taxon>Gymnolaemata</taxon>
        <taxon>Cheilostomatida</taxon>
        <taxon>Flustrina</taxon>
        <taxon>Buguloidea</taxon>
        <taxon>Bugulidae</taxon>
        <taxon>Bugula</taxon>
    </lineage>
</organism>
<comment type="caution">
    <text evidence="6">The sequence shown here is derived from an EMBL/GenBank/DDBJ whole genome shotgun (WGS) entry which is preliminary data.</text>
</comment>
<protein>
    <submittedName>
        <fullName evidence="6">EHF</fullName>
    </submittedName>
</protein>
<sequence length="234" mass="27001">MLGMSLEDFQHRDPNNGYQLYMAFDEIKQRDLQYQQVYFQQQTEAPINQQGEGRIPSLSLDSFIAMVSFDKHDQFTSLPGIDTFTTTPDAQPATSAAPVPLVLPKPEPNDTDSDRPSPPSSPATSEDSYISTRPVNRRGRTKGKLWEFVLSLLMNKQHNPEIIKWEDRANGVFRIVRSDQVAKLWGIRKSNPSMTYEKMSRAMRYYYRKNILERIDGRRLVYKFGASSRGWQLD</sequence>
<name>A0A7J7IYI9_BUGNE</name>
<proteinExistence type="inferred from homology"/>
<dbReference type="InterPro" id="IPR036388">
    <property type="entry name" value="WH-like_DNA-bd_sf"/>
</dbReference>
<accession>A0A7J7IYI9</accession>
<dbReference type="PROSITE" id="PS50061">
    <property type="entry name" value="ETS_DOMAIN_3"/>
    <property type="match status" value="1"/>
</dbReference>
<keyword evidence="7" id="KW-1185">Reference proteome</keyword>
<reference evidence="6" key="1">
    <citation type="submission" date="2020-06" db="EMBL/GenBank/DDBJ databases">
        <title>Draft genome of Bugula neritina, a colonial animal packing powerful symbionts and potential medicines.</title>
        <authorList>
            <person name="Rayko M."/>
        </authorList>
    </citation>
    <scope>NUCLEOTIDE SEQUENCE [LARGE SCALE GENOMIC DNA]</scope>
    <source>
        <strain evidence="6">Kwan_BN1</strain>
    </source>
</reference>
<dbReference type="Gene3D" id="1.10.10.10">
    <property type="entry name" value="Winged helix-like DNA-binding domain superfamily/Winged helix DNA-binding domain"/>
    <property type="match status" value="1"/>
</dbReference>
<dbReference type="GO" id="GO:0043565">
    <property type="term" value="F:sequence-specific DNA binding"/>
    <property type="evidence" value="ECO:0007669"/>
    <property type="project" value="InterPro"/>
</dbReference>
<feature type="compositionally biased region" description="Polar residues" evidence="4">
    <location>
        <begin position="83"/>
        <end position="94"/>
    </location>
</feature>
<dbReference type="GO" id="GO:0005634">
    <property type="term" value="C:nucleus"/>
    <property type="evidence" value="ECO:0007669"/>
    <property type="project" value="UniProtKB-SubCell"/>
</dbReference>
<dbReference type="PRINTS" id="PR00454">
    <property type="entry name" value="ETSDOMAIN"/>
</dbReference>
<evidence type="ECO:0000256" key="3">
    <source>
        <dbReference type="RuleBase" id="RU004019"/>
    </source>
</evidence>